<evidence type="ECO:0000256" key="1">
    <source>
        <dbReference type="ARBA" id="ARBA00004123"/>
    </source>
</evidence>
<evidence type="ECO:0000256" key="2">
    <source>
        <dbReference type="ARBA" id="ARBA00004236"/>
    </source>
</evidence>
<evidence type="ECO:0000256" key="7">
    <source>
        <dbReference type="ARBA" id="ARBA00023136"/>
    </source>
</evidence>
<evidence type="ECO:0000313" key="16">
    <source>
        <dbReference type="Proteomes" id="UP000234681"/>
    </source>
</evidence>
<dbReference type="PANTHER" id="PTHR15505">
    <property type="entry name" value="RIIA DOMAIN-CONTAINING PROTEIN 1"/>
    <property type="match status" value="1"/>
</dbReference>
<evidence type="ECO:0000256" key="13">
    <source>
        <dbReference type="SAM" id="MobiDB-lite"/>
    </source>
</evidence>
<dbReference type="Pfam" id="PF21772">
    <property type="entry name" value="CATIP_N"/>
    <property type="match status" value="1"/>
</dbReference>
<comment type="subcellular location">
    <subcellularLocation>
        <location evidence="2">Cell membrane</location>
    </subcellularLocation>
    <subcellularLocation>
        <location evidence="3">Cytoplasm</location>
        <location evidence="3">Cytoskeleton</location>
    </subcellularLocation>
    <subcellularLocation>
        <location evidence="1">Nucleus</location>
    </subcellularLocation>
</comment>
<evidence type="ECO:0000256" key="5">
    <source>
        <dbReference type="ARBA" id="ARBA00022490"/>
    </source>
</evidence>
<evidence type="ECO:0000256" key="6">
    <source>
        <dbReference type="ARBA" id="ARBA00022794"/>
    </source>
</evidence>
<dbReference type="GO" id="GO:0005634">
    <property type="term" value="C:nucleus"/>
    <property type="evidence" value="ECO:0007669"/>
    <property type="project" value="UniProtKB-SubCell"/>
</dbReference>
<gene>
    <name evidence="15" type="ORF">rCG_23734</name>
</gene>
<name>A6JVU3_RAT</name>
<proteinExistence type="inferred from homology"/>
<keyword evidence="4" id="KW-1003">Cell membrane</keyword>
<evidence type="ECO:0000256" key="8">
    <source>
        <dbReference type="ARBA" id="ARBA00023212"/>
    </source>
</evidence>
<comment type="function">
    <text evidence="10">Plays a role in primary ciliogenesis by modulating actin polymerization.</text>
</comment>
<accession>A6JVU3</accession>
<dbReference type="PANTHER" id="PTHR15505:SF3">
    <property type="entry name" value="CILIOGENESIS-ASSOCIATED TTC17-INTERACTING PROTEIN"/>
    <property type="match status" value="1"/>
</dbReference>
<dbReference type="InterPro" id="IPR048777">
    <property type="entry name" value="CATIP_N"/>
</dbReference>
<dbReference type="GO" id="GO:0030030">
    <property type="term" value="P:cell projection organization"/>
    <property type="evidence" value="ECO:0007669"/>
    <property type="project" value="UniProtKB-KW"/>
</dbReference>
<protein>
    <recommendedName>
        <fullName evidence="12">Ciliogenesis-associated TTC17-interacting protein</fullName>
    </recommendedName>
</protein>
<keyword evidence="8" id="KW-0206">Cytoskeleton</keyword>
<evidence type="ECO:0000259" key="14">
    <source>
        <dbReference type="Pfam" id="PF21772"/>
    </source>
</evidence>
<keyword evidence="6" id="KW-0970">Cilium biogenesis/degradation</keyword>
<dbReference type="Proteomes" id="UP000234681">
    <property type="component" value="Chromosome 9"/>
</dbReference>
<keyword evidence="7" id="KW-0472">Membrane</keyword>
<evidence type="ECO:0000256" key="3">
    <source>
        <dbReference type="ARBA" id="ARBA00004245"/>
    </source>
</evidence>
<dbReference type="GO" id="GO:0005886">
    <property type="term" value="C:plasma membrane"/>
    <property type="evidence" value="ECO:0007669"/>
    <property type="project" value="UniProtKB-SubCell"/>
</dbReference>
<evidence type="ECO:0000256" key="9">
    <source>
        <dbReference type="ARBA" id="ARBA00023242"/>
    </source>
</evidence>
<feature type="domain" description="Ciliogenesis-associated TTC17-interacting protein N-terminal" evidence="14">
    <location>
        <begin position="3"/>
        <end position="59"/>
    </location>
</feature>
<reference evidence="16" key="1">
    <citation type="submission" date="2005-09" db="EMBL/GenBank/DDBJ databases">
        <authorList>
            <person name="Mural R.J."/>
            <person name="Li P.W."/>
            <person name="Adams M.D."/>
            <person name="Amanatides P.G."/>
            <person name="Baden-Tillson H."/>
            <person name="Barnstead M."/>
            <person name="Chin S.H."/>
            <person name="Dew I."/>
            <person name="Evans C.A."/>
            <person name="Ferriera S."/>
            <person name="Flanigan M."/>
            <person name="Fosler C."/>
            <person name="Glodek A."/>
            <person name="Gu Z."/>
            <person name="Holt R.A."/>
            <person name="Jennings D."/>
            <person name="Kraft C.L."/>
            <person name="Lu F."/>
            <person name="Nguyen T."/>
            <person name="Nusskern D.R."/>
            <person name="Pfannkoch C.M."/>
            <person name="Sitter C."/>
            <person name="Sutton G.G."/>
            <person name="Venter J.C."/>
            <person name="Wang Z."/>
            <person name="Woodage T."/>
            <person name="Zheng X.H."/>
            <person name="Zhong F."/>
        </authorList>
    </citation>
    <scope>NUCLEOTIDE SEQUENCE [LARGE SCALE GENOMIC DNA]</scope>
    <source>
        <strain>BN</strain>
        <strain evidence="16">Sprague-Dawley</strain>
    </source>
</reference>
<dbReference type="EMBL" id="CH474004">
    <property type="protein sequence ID" value="EDL75351.1"/>
    <property type="molecule type" value="Genomic_DNA"/>
</dbReference>
<evidence type="ECO:0000256" key="10">
    <source>
        <dbReference type="ARBA" id="ARBA00037538"/>
    </source>
</evidence>
<evidence type="ECO:0000256" key="11">
    <source>
        <dbReference type="ARBA" id="ARBA00037938"/>
    </source>
</evidence>
<dbReference type="AlphaFoldDB" id="A6JVU3"/>
<keyword evidence="9" id="KW-0539">Nucleus</keyword>
<dbReference type="GO" id="GO:0005856">
    <property type="term" value="C:cytoskeleton"/>
    <property type="evidence" value="ECO:0007669"/>
    <property type="project" value="UniProtKB-SubCell"/>
</dbReference>
<sequence>MLLFFPETLAILSDTGEPQGELTIEVQKGKYKDDLGILTHCLLVHASSRGFLDKLPQRASGANGAAQSRIHQVSHHPHGEEDERP</sequence>
<comment type="similarity">
    <text evidence="11">Belongs to the CATIP family.</text>
</comment>
<feature type="region of interest" description="Disordered" evidence="13">
    <location>
        <begin position="55"/>
        <end position="85"/>
    </location>
</feature>
<evidence type="ECO:0000313" key="15">
    <source>
        <dbReference type="EMBL" id="EDL75351.1"/>
    </source>
</evidence>
<evidence type="ECO:0000256" key="4">
    <source>
        <dbReference type="ARBA" id="ARBA00022475"/>
    </source>
</evidence>
<evidence type="ECO:0000256" key="12">
    <source>
        <dbReference type="ARBA" id="ARBA00039249"/>
    </source>
</evidence>
<organism evidence="15 16">
    <name type="scientific">Rattus norvegicus</name>
    <name type="common">Rat</name>
    <dbReference type="NCBI Taxonomy" id="10116"/>
    <lineage>
        <taxon>Eukaryota</taxon>
        <taxon>Metazoa</taxon>
        <taxon>Chordata</taxon>
        <taxon>Craniata</taxon>
        <taxon>Vertebrata</taxon>
        <taxon>Euteleostomi</taxon>
        <taxon>Mammalia</taxon>
        <taxon>Eutheria</taxon>
        <taxon>Euarchontoglires</taxon>
        <taxon>Glires</taxon>
        <taxon>Rodentia</taxon>
        <taxon>Myomorpha</taxon>
        <taxon>Muroidea</taxon>
        <taxon>Muridae</taxon>
        <taxon>Murinae</taxon>
        <taxon>Rattus</taxon>
    </lineage>
</organism>
<feature type="non-terminal residue" evidence="15">
    <location>
        <position position="85"/>
    </location>
</feature>
<keyword evidence="5" id="KW-0963">Cytoplasm</keyword>